<feature type="transmembrane region" description="Helical" evidence="3">
    <location>
        <begin position="319"/>
        <end position="341"/>
    </location>
</feature>
<feature type="transmembrane region" description="Helical" evidence="3">
    <location>
        <begin position="228"/>
        <end position="247"/>
    </location>
</feature>
<evidence type="ECO:0000256" key="2">
    <source>
        <dbReference type="ARBA" id="ARBA00022475"/>
    </source>
</evidence>
<keyword evidence="5" id="KW-1185">Reference proteome</keyword>
<dbReference type="EMBL" id="JAHKRT010000002">
    <property type="protein sequence ID" value="MBU3076879.1"/>
    <property type="molecule type" value="Genomic_DNA"/>
</dbReference>
<reference evidence="4 5" key="1">
    <citation type="submission" date="2021-06" db="EMBL/GenBank/DDBJ databases">
        <title>Sphingomonas sp. XMGL2, whole genome shotgun sequencing project.</title>
        <authorList>
            <person name="Zhao G."/>
            <person name="Shen L."/>
        </authorList>
    </citation>
    <scope>NUCLEOTIDE SEQUENCE [LARGE SCALE GENOMIC DNA]</scope>
    <source>
        <strain evidence="4 5">XMGL2</strain>
    </source>
</reference>
<protein>
    <submittedName>
        <fullName evidence="4">Dicarboxylate/amino acid:cation symporter</fullName>
    </submittedName>
</protein>
<comment type="subcellular location">
    <subcellularLocation>
        <location evidence="1">Cell membrane</location>
        <topology evidence="1">Multi-pass membrane protein</topology>
    </subcellularLocation>
</comment>
<dbReference type="InterPro" id="IPR001991">
    <property type="entry name" value="Na-dicarboxylate_symporter"/>
</dbReference>
<dbReference type="PANTHER" id="PTHR42865:SF7">
    <property type="entry name" value="PROTON_GLUTAMATE-ASPARTATE SYMPORTER"/>
    <property type="match status" value="1"/>
</dbReference>
<gene>
    <name evidence="4" type="ORF">KOF26_03285</name>
</gene>
<accession>A0ABS6BFC4</accession>
<keyword evidence="3" id="KW-0472">Membrane</keyword>
<comment type="caution">
    <text evidence="4">The sequence shown here is derived from an EMBL/GenBank/DDBJ whole genome shotgun (WGS) entry which is preliminary data.</text>
</comment>
<evidence type="ECO:0000256" key="1">
    <source>
        <dbReference type="ARBA" id="ARBA00004651"/>
    </source>
</evidence>
<name>A0ABS6BFC4_9SPHN</name>
<feature type="transmembrane region" description="Helical" evidence="3">
    <location>
        <begin position="197"/>
        <end position="222"/>
    </location>
</feature>
<evidence type="ECO:0000313" key="5">
    <source>
        <dbReference type="Proteomes" id="UP000776276"/>
    </source>
</evidence>
<feature type="transmembrane region" description="Helical" evidence="3">
    <location>
        <begin position="7"/>
        <end position="27"/>
    </location>
</feature>
<dbReference type="RefSeq" id="WP_216320073.1">
    <property type="nucleotide sequence ID" value="NZ_JAHKRT010000002.1"/>
</dbReference>
<evidence type="ECO:0000256" key="3">
    <source>
        <dbReference type="SAM" id="Phobius"/>
    </source>
</evidence>
<feature type="transmembrane region" description="Helical" evidence="3">
    <location>
        <begin position="152"/>
        <end position="169"/>
    </location>
</feature>
<proteinExistence type="predicted"/>
<keyword evidence="3" id="KW-1133">Transmembrane helix</keyword>
<dbReference type="PANTHER" id="PTHR42865">
    <property type="entry name" value="PROTON/GLUTAMATE-ASPARTATE SYMPORTER"/>
    <property type="match status" value="1"/>
</dbReference>
<feature type="transmembrane region" description="Helical" evidence="3">
    <location>
        <begin position="353"/>
        <end position="376"/>
    </location>
</feature>
<feature type="transmembrane region" description="Helical" evidence="3">
    <location>
        <begin position="47"/>
        <end position="71"/>
    </location>
</feature>
<feature type="transmembrane region" description="Helical" evidence="3">
    <location>
        <begin position="294"/>
        <end position="313"/>
    </location>
</feature>
<feature type="transmembrane region" description="Helical" evidence="3">
    <location>
        <begin position="83"/>
        <end position="105"/>
    </location>
</feature>
<sequence length="428" mass="45168">MARRLTLYILIGMVLGIVVGFALNQALTDPAELKTVADYLTIATDLFLRLIKMIIAPLVLSTLVVGIAHMGDTAALGRIGARTIFWFLSASLVSLTLGLVLVNLLQPGAGLGLPLPPAAASAGLDSSAFNLHDFFVHLVPASIAEAMAKNDILPIVVFSVFFGVALTAIGEKAAPIVAATESLVGVMLQMTDYVMRVAPVAVFAAVAHAVAVNGLGILATYARFIGSFYLALFLLWAVLFAAAWAVLGRRAGMLARYIRDPILLAFSTASSEAAYPRLLEALDRFGVPRRIASFVLPLGYSFNLDGSMIYMTFATLFIAQAYGIEISAGQQILMVLMLMITSKGIAGVPRASLVVIAAVMGHFGIPEAGLLLILAVDQFLDMGRSGTNVVGNAIAAAAVAKWEGKLDEPEPMEIAPLPAPSSHRDHHG</sequence>
<organism evidence="4 5">
    <name type="scientific">Sphingomonas quercus</name>
    <dbReference type="NCBI Taxonomy" id="2842451"/>
    <lineage>
        <taxon>Bacteria</taxon>
        <taxon>Pseudomonadati</taxon>
        <taxon>Pseudomonadota</taxon>
        <taxon>Alphaproteobacteria</taxon>
        <taxon>Sphingomonadales</taxon>
        <taxon>Sphingomonadaceae</taxon>
        <taxon>Sphingomonas</taxon>
    </lineage>
</organism>
<evidence type="ECO:0000313" key="4">
    <source>
        <dbReference type="EMBL" id="MBU3076879.1"/>
    </source>
</evidence>
<dbReference type="Proteomes" id="UP000776276">
    <property type="component" value="Unassembled WGS sequence"/>
</dbReference>
<keyword evidence="2" id="KW-1003">Cell membrane</keyword>
<dbReference type="Pfam" id="PF00375">
    <property type="entry name" value="SDF"/>
    <property type="match status" value="1"/>
</dbReference>
<keyword evidence="3" id="KW-0812">Transmembrane</keyword>